<dbReference type="InterPro" id="IPR029052">
    <property type="entry name" value="Metallo-depent_PP-like"/>
</dbReference>
<protein>
    <recommendedName>
        <fullName evidence="4">Serine/threonine-protein phosphatase</fullName>
        <ecNumber evidence="4">3.1.3.16</ecNumber>
    </recommendedName>
</protein>
<name>A0A0L0D6I4_THETB</name>
<sequence>MAMKAGSSSDSSSSSSTKSQQKRKRRSGGGASTAPSEMYLTDDEIREKYNVPRKRMKSYRRVFDQYDRDGDGVIDARELKSMLEMLGTDHSAADVQLMLDAADMDSDNLINFSEFVQMMIETQKTHLSELYDAFKGELGKVMAHLGKKMSAPQLRKMLAAADTDHDGQVSFAEFARILNYDGDMYSVEELEAASAAAKRRSRELDSTDSDVDSGSSSGTSRSKPSPGAGWGRSSADESSSSSVEIGYFKLRIQAFYLGHRYKLHIARSATLMMLLQRLARMTGFATSAHRLYYEGFHLDTAKQGTSSLAELGIDGSRPVFFIFLTGKFSVSREDVFDENDVPKLSVIYDVFLKEELLSKVVALELVDRARGLMRKEPNMLELWEPMTVVGDIHGQFFDLEEIFRAGGKISSKYTYLFLGDYVDRGYFSCEVILYLLAAKLKYPDKVYLIRGNHESRKTTRKMGTLEECRIKYGKKFYTKLMACFDAMPLYALVHTADKRILMMHGGLSHRIEKLDQIEAINRFNEPPKYGPLKDCLWTDPYEDNEVPDFASLPHVWNLKKLKRRKEQAPSSFSDAFFHPCDRGSTLKSFGYPAVASFLKRNKLLSIFRAHEQKQLGYELYRYGPEYKFPGVVTVFSAPNYTDKSMNHGAVVIIRKGTIKFRLYRWRLHPIYNSPTSPSAPLEKDLLQEDFVQFLNWLHPTVLRKVPLNRLMEEFHDMFVLDSKRKSSGSADEHLWTFLDENLMDVLQLSKDPAIRRKYKRKTKAMMLWYLGYDLFKEALLQEEVNERDPDADDGSGHASSSRGGSFLCM</sequence>
<dbReference type="PROSITE" id="PS50222">
    <property type="entry name" value="EF_HAND_2"/>
    <property type="match status" value="3"/>
</dbReference>
<keyword evidence="2" id="KW-0677">Repeat</keyword>
<feature type="domain" description="EF-hand" evidence="7">
    <location>
        <begin position="90"/>
        <end position="125"/>
    </location>
</feature>
<evidence type="ECO:0000313" key="9">
    <source>
        <dbReference type="Proteomes" id="UP000054408"/>
    </source>
</evidence>
<dbReference type="Pfam" id="PF00149">
    <property type="entry name" value="Metallophos"/>
    <property type="match status" value="1"/>
</dbReference>
<dbReference type="InterPro" id="IPR004843">
    <property type="entry name" value="Calcineurin-like_PHP"/>
</dbReference>
<keyword evidence="3" id="KW-0106">Calcium</keyword>
<dbReference type="PRINTS" id="PR00114">
    <property type="entry name" value="STPHPHTASE"/>
</dbReference>
<dbReference type="EC" id="3.1.3.16" evidence="4"/>
<dbReference type="InterPro" id="IPR002048">
    <property type="entry name" value="EF_hand_dom"/>
</dbReference>
<feature type="compositionally biased region" description="Low complexity" evidence="5">
    <location>
        <begin position="796"/>
        <end position="809"/>
    </location>
</feature>
<dbReference type="InterPro" id="IPR018247">
    <property type="entry name" value="EF_Hand_1_Ca_BS"/>
</dbReference>
<dbReference type="CDD" id="cd00051">
    <property type="entry name" value="EFh"/>
    <property type="match status" value="1"/>
</dbReference>
<comment type="similarity">
    <text evidence="1 4">Belongs to the PPP phosphatase family.</text>
</comment>
<gene>
    <name evidence="8" type="ORF">AMSG_04227</name>
</gene>
<dbReference type="InterPro" id="IPR000626">
    <property type="entry name" value="Ubiquitin-like_dom"/>
</dbReference>
<dbReference type="eggNOG" id="KOG0027">
    <property type="taxonomic scope" value="Eukaryota"/>
</dbReference>
<feature type="compositionally biased region" description="Low complexity" evidence="5">
    <location>
        <begin position="1"/>
        <end position="19"/>
    </location>
</feature>
<dbReference type="GO" id="GO:0005509">
    <property type="term" value="F:calcium ion binding"/>
    <property type="evidence" value="ECO:0007669"/>
    <property type="project" value="InterPro"/>
</dbReference>
<comment type="catalytic activity">
    <reaction evidence="4">
        <text>O-phospho-L-threonyl-[protein] + H2O = L-threonyl-[protein] + phosphate</text>
        <dbReference type="Rhea" id="RHEA:47004"/>
        <dbReference type="Rhea" id="RHEA-COMP:11060"/>
        <dbReference type="Rhea" id="RHEA-COMP:11605"/>
        <dbReference type="ChEBI" id="CHEBI:15377"/>
        <dbReference type="ChEBI" id="CHEBI:30013"/>
        <dbReference type="ChEBI" id="CHEBI:43474"/>
        <dbReference type="ChEBI" id="CHEBI:61977"/>
        <dbReference type="EC" id="3.1.3.16"/>
    </reaction>
</comment>
<feature type="domain" description="EF-hand" evidence="7">
    <location>
        <begin position="54"/>
        <end position="89"/>
    </location>
</feature>
<feature type="domain" description="EF-hand" evidence="7">
    <location>
        <begin position="149"/>
        <end position="184"/>
    </location>
</feature>
<accession>A0A0L0D6I4</accession>
<dbReference type="RefSeq" id="XP_013759009.1">
    <property type="nucleotide sequence ID" value="XM_013903555.1"/>
</dbReference>
<dbReference type="InterPro" id="IPR043360">
    <property type="entry name" value="PP2B"/>
</dbReference>
<keyword evidence="4" id="KW-0378">Hydrolase</keyword>
<dbReference type="InterPro" id="IPR006186">
    <property type="entry name" value="Ser/Thr-sp_prot-phosphatase"/>
</dbReference>
<feature type="region of interest" description="Disordered" evidence="5">
    <location>
        <begin position="198"/>
        <end position="238"/>
    </location>
</feature>
<feature type="domain" description="Ubiquitin-like" evidence="6">
    <location>
        <begin position="248"/>
        <end position="322"/>
    </location>
</feature>
<dbReference type="eggNOG" id="KOG0375">
    <property type="taxonomic scope" value="Eukaryota"/>
</dbReference>
<organism evidence="8 9">
    <name type="scientific">Thecamonas trahens ATCC 50062</name>
    <dbReference type="NCBI Taxonomy" id="461836"/>
    <lineage>
        <taxon>Eukaryota</taxon>
        <taxon>Apusozoa</taxon>
        <taxon>Apusomonadida</taxon>
        <taxon>Apusomonadidae</taxon>
        <taxon>Thecamonas</taxon>
    </lineage>
</organism>
<evidence type="ECO:0000259" key="6">
    <source>
        <dbReference type="PROSITE" id="PS50053"/>
    </source>
</evidence>
<evidence type="ECO:0000256" key="2">
    <source>
        <dbReference type="ARBA" id="ARBA00022737"/>
    </source>
</evidence>
<dbReference type="GO" id="GO:0033192">
    <property type="term" value="F:calmodulin-dependent protein phosphatase activity"/>
    <property type="evidence" value="ECO:0007669"/>
    <property type="project" value="InterPro"/>
</dbReference>
<evidence type="ECO:0000256" key="5">
    <source>
        <dbReference type="SAM" id="MobiDB-lite"/>
    </source>
</evidence>
<dbReference type="Gene3D" id="1.10.238.10">
    <property type="entry name" value="EF-hand"/>
    <property type="match status" value="2"/>
</dbReference>
<dbReference type="SMART" id="SM00054">
    <property type="entry name" value="EFh"/>
    <property type="match status" value="3"/>
</dbReference>
<dbReference type="FunFam" id="1.10.238.10:FF:000003">
    <property type="entry name" value="Calmodulin A"/>
    <property type="match status" value="1"/>
</dbReference>
<dbReference type="EMBL" id="GL349449">
    <property type="protein sequence ID" value="KNC47992.1"/>
    <property type="molecule type" value="Genomic_DNA"/>
</dbReference>
<dbReference type="PROSITE" id="PS00018">
    <property type="entry name" value="EF_HAND_1"/>
    <property type="match status" value="3"/>
</dbReference>
<dbReference type="GO" id="GO:0097720">
    <property type="term" value="P:calcineurin-mediated signaling"/>
    <property type="evidence" value="ECO:0007669"/>
    <property type="project" value="InterPro"/>
</dbReference>
<dbReference type="Gene3D" id="3.60.21.10">
    <property type="match status" value="1"/>
</dbReference>
<dbReference type="InterPro" id="IPR011992">
    <property type="entry name" value="EF-hand-dom_pair"/>
</dbReference>
<dbReference type="Pfam" id="PF13499">
    <property type="entry name" value="EF-hand_7"/>
    <property type="match status" value="1"/>
</dbReference>
<dbReference type="STRING" id="461836.A0A0L0D6I4"/>
<dbReference type="GeneID" id="25563780"/>
<evidence type="ECO:0000256" key="1">
    <source>
        <dbReference type="ARBA" id="ARBA00008294"/>
    </source>
</evidence>
<dbReference type="AlphaFoldDB" id="A0A0L0D6I4"/>
<dbReference type="Pfam" id="PF13833">
    <property type="entry name" value="EF-hand_8"/>
    <property type="match status" value="1"/>
</dbReference>
<evidence type="ECO:0000259" key="7">
    <source>
        <dbReference type="PROSITE" id="PS50222"/>
    </source>
</evidence>
<feature type="region of interest" description="Disordered" evidence="5">
    <location>
        <begin position="1"/>
        <end position="42"/>
    </location>
</feature>
<dbReference type="PROSITE" id="PS50053">
    <property type="entry name" value="UBIQUITIN_2"/>
    <property type="match status" value="1"/>
</dbReference>
<evidence type="ECO:0000256" key="4">
    <source>
        <dbReference type="RuleBase" id="RU004273"/>
    </source>
</evidence>
<evidence type="ECO:0000313" key="8">
    <source>
        <dbReference type="EMBL" id="KNC47992.1"/>
    </source>
</evidence>
<dbReference type="PROSITE" id="PS00125">
    <property type="entry name" value="SER_THR_PHOSPHATASE"/>
    <property type="match status" value="1"/>
</dbReference>
<dbReference type="SUPFAM" id="SSF47473">
    <property type="entry name" value="EF-hand"/>
    <property type="match status" value="1"/>
</dbReference>
<dbReference type="SMART" id="SM00156">
    <property type="entry name" value="PP2Ac"/>
    <property type="match status" value="1"/>
</dbReference>
<dbReference type="PANTHER" id="PTHR45673">
    <property type="entry name" value="SERINE/THREONINE-PROTEIN PHOSPHATASE 2B CATALYTIC SUBUNIT 1-RELATED"/>
    <property type="match status" value="1"/>
</dbReference>
<feature type="compositionally biased region" description="Low complexity" evidence="5">
    <location>
        <begin position="212"/>
        <end position="222"/>
    </location>
</feature>
<reference evidence="8 9" key="1">
    <citation type="submission" date="2010-05" db="EMBL/GenBank/DDBJ databases">
        <title>The Genome Sequence of Thecamonas trahens ATCC 50062.</title>
        <authorList>
            <consortium name="The Broad Institute Genome Sequencing Platform"/>
            <person name="Russ C."/>
            <person name="Cuomo C."/>
            <person name="Shea T."/>
            <person name="Young S.K."/>
            <person name="Zeng Q."/>
            <person name="Koehrsen M."/>
            <person name="Haas B."/>
            <person name="Borodovsky M."/>
            <person name="Guigo R."/>
            <person name="Alvarado L."/>
            <person name="Berlin A."/>
            <person name="Bochicchio J."/>
            <person name="Borenstein D."/>
            <person name="Chapman S."/>
            <person name="Chen Z."/>
            <person name="Freedman E."/>
            <person name="Gellesch M."/>
            <person name="Goldberg J."/>
            <person name="Griggs A."/>
            <person name="Gujja S."/>
            <person name="Heilman E."/>
            <person name="Heiman D."/>
            <person name="Hepburn T."/>
            <person name="Howarth C."/>
            <person name="Jen D."/>
            <person name="Larson L."/>
            <person name="Mehta T."/>
            <person name="Park D."/>
            <person name="Pearson M."/>
            <person name="Roberts A."/>
            <person name="Saif S."/>
            <person name="Shenoy N."/>
            <person name="Sisk P."/>
            <person name="Stolte C."/>
            <person name="Sykes S."/>
            <person name="Thomson T."/>
            <person name="Walk T."/>
            <person name="White J."/>
            <person name="Yandava C."/>
            <person name="Burger G."/>
            <person name="Gray M.W."/>
            <person name="Holland P.W.H."/>
            <person name="King N."/>
            <person name="Lang F.B.F."/>
            <person name="Roger A.J."/>
            <person name="Ruiz-Trillo I."/>
            <person name="Lander E."/>
            <person name="Nusbaum C."/>
        </authorList>
    </citation>
    <scope>NUCLEOTIDE SEQUENCE [LARGE SCALE GENOMIC DNA]</scope>
    <source>
        <strain evidence="8 9">ATCC 50062</strain>
    </source>
</reference>
<proteinExistence type="inferred from homology"/>
<dbReference type="SUPFAM" id="SSF56300">
    <property type="entry name" value="Metallo-dependent phosphatases"/>
    <property type="match status" value="1"/>
</dbReference>
<dbReference type="Proteomes" id="UP000054408">
    <property type="component" value="Unassembled WGS sequence"/>
</dbReference>
<evidence type="ECO:0000256" key="3">
    <source>
        <dbReference type="ARBA" id="ARBA00022837"/>
    </source>
</evidence>
<keyword evidence="9" id="KW-1185">Reference proteome</keyword>
<feature type="region of interest" description="Disordered" evidence="5">
    <location>
        <begin position="786"/>
        <end position="809"/>
    </location>
</feature>